<dbReference type="SMART" id="SM00490">
    <property type="entry name" value="HELICc"/>
    <property type="match status" value="1"/>
</dbReference>
<comment type="similarity">
    <text evidence="1">Belongs to the helicase family. RecQ subfamily.</text>
</comment>
<evidence type="ECO:0000256" key="1">
    <source>
        <dbReference type="ARBA" id="ARBA00005446"/>
    </source>
</evidence>
<sequence>MMSHSVEIYAMGPLPGHLTAGATSEIRALNFIGLGLTRLFHRVLHCHASANIACNSAAWKLPTAPQILYFGLHCTMSAKGNEPDELGDSAFDDSDGFGDDAFDGVDEAGLKELERLEHPSKRIKLSRETEPPDSQDRAHLTLAERLLSENFGHKAFRHEQAGAIQKILAGQNTLVIFPTGAGKSLCYQIPAIAFPELDETSGLREPENAGVTIVVSPLIALMKDQVDAIRKRGIAADSIDSTKSWDDVKLIHDSLRKSLLRILYCAPERLNNEGFIESVKNIPGGIRLLAVDEAHCISEWGHSFRPDYLKVARFVEEVKAERVICLTATATPKVAQDVCKAFKISPSCVFQTSPYRPNLELNAKTVASSASDAESILDVMFGKTKTECDARFAELFKFLRANPGPTLVYVALQQQAENHAEALKKAGFNAAAFHAGMKTEVKQKIQDDFMDSKIQIVCATIAFGMGIDKADIRNVVHWDLSNTVEEYSQQIGRAGRDGLRSRCMFYLSPSAFYLREVFARRDLPSRQSLRGLLVDIFNIGSDFSVGQAFKVSHYRQGREFDIGASPLAIIYATLELHFDLFRAVTPEYSSYKFEAMKSYFPVIKKDPSPEAKAIFSGAKRKVKYHDIDVNAVARSSDLGRMDIVKKLNFLSDSGHIKLQVAGIEQRYLIQKKLPQTDAEIDAVLDKLYTDMETREKDALERSREVMALITGRKCFALALAQHFGMGLPNGKSKCGHCTFCLTGVPVMAPPRAITRTTAAAIQGVLKATDVRDDPRFLTRVAFGISSPRVSQLGLMRLSAFRSLAHHDFEALLREFTKACDADNRKL</sequence>
<evidence type="ECO:0000256" key="5">
    <source>
        <dbReference type="ARBA" id="ARBA00022840"/>
    </source>
</evidence>
<dbReference type="GO" id="GO:0009378">
    <property type="term" value="F:four-way junction helicase activity"/>
    <property type="evidence" value="ECO:0007669"/>
    <property type="project" value="TreeGrafter"/>
</dbReference>
<protein>
    <recommendedName>
        <fullName evidence="7">DNA 3'-5' helicase</fullName>
        <ecNumber evidence="7">5.6.2.4</ecNumber>
    </recommendedName>
</protein>
<dbReference type="AlphaFoldDB" id="A0AA40B4W1"/>
<dbReference type="GO" id="GO:0043138">
    <property type="term" value="F:3'-5' DNA helicase activity"/>
    <property type="evidence" value="ECO:0007669"/>
    <property type="project" value="UniProtKB-EC"/>
</dbReference>
<dbReference type="InterPro" id="IPR014001">
    <property type="entry name" value="Helicase_ATP-bd"/>
</dbReference>
<feature type="domain" description="Helicase ATP-binding" evidence="8">
    <location>
        <begin position="164"/>
        <end position="348"/>
    </location>
</feature>
<keyword evidence="11" id="KW-1185">Reference proteome</keyword>
<dbReference type="InterPro" id="IPR001650">
    <property type="entry name" value="Helicase_C-like"/>
</dbReference>
<dbReference type="InterPro" id="IPR011545">
    <property type="entry name" value="DEAD/DEAH_box_helicase_dom"/>
</dbReference>
<reference evidence="10" key="1">
    <citation type="submission" date="2023-06" db="EMBL/GenBank/DDBJ databases">
        <title>Genome-scale phylogeny and comparative genomics of the fungal order Sordariales.</title>
        <authorList>
            <consortium name="Lawrence Berkeley National Laboratory"/>
            <person name="Hensen N."/>
            <person name="Bonometti L."/>
            <person name="Westerberg I."/>
            <person name="Brannstrom I.O."/>
            <person name="Guillou S."/>
            <person name="Cros-Aarteil S."/>
            <person name="Calhoun S."/>
            <person name="Haridas S."/>
            <person name="Kuo A."/>
            <person name="Mondo S."/>
            <person name="Pangilinan J."/>
            <person name="Riley R."/>
            <person name="LaButti K."/>
            <person name="Andreopoulos B."/>
            <person name="Lipzen A."/>
            <person name="Chen C."/>
            <person name="Yanf M."/>
            <person name="Daum C."/>
            <person name="Ng V."/>
            <person name="Clum A."/>
            <person name="Steindorff A."/>
            <person name="Ohm R."/>
            <person name="Martin F."/>
            <person name="Silar P."/>
            <person name="Natvig D."/>
            <person name="Lalanne C."/>
            <person name="Gautier V."/>
            <person name="Ament-velasquez S.L."/>
            <person name="Kruys A."/>
            <person name="Hutchinson M.I."/>
            <person name="Powell A.J."/>
            <person name="Barry K."/>
            <person name="Miller A.N."/>
            <person name="Grigoriev I.V."/>
            <person name="Debuchy R."/>
            <person name="Gladieux P."/>
            <person name="Thoren M.H."/>
            <person name="Johannesson H."/>
        </authorList>
    </citation>
    <scope>NUCLEOTIDE SEQUENCE</scope>
    <source>
        <strain evidence="10">SMH2392-1A</strain>
    </source>
</reference>
<comment type="caution">
    <text evidence="10">The sequence shown here is derived from an EMBL/GenBank/DDBJ whole genome shotgun (WGS) entry which is preliminary data.</text>
</comment>
<dbReference type="Proteomes" id="UP001172101">
    <property type="component" value="Unassembled WGS sequence"/>
</dbReference>
<name>A0AA40B4W1_9PEZI</name>
<dbReference type="GeneID" id="85324584"/>
<dbReference type="PROSITE" id="PS51192">
    <property type="entry name" value="HELICASE_ATP_BIND_1"/>
    <property type="match status" value="1"/>
</dbReference>
<dbReference type="GO" id="GO:0005737">
    <property type="term" value="C:cytoplasm"/>
    <property type="evidence" value="ECO:0007669"/>
    <property type="project" value="TreeGrafter"/>
</dbReference>
<keyword evidence="3 10" id="KW-0378">Hydrolase</keyword>
<dbReference type="InterPro" id="IPR004589">
    <property type="entry name" value="DNA_helicase_ATP-dep_RecQ"/>
</dbReference>
<evidence type="ECO:0000313" key="11">
    <source>
        <dbReference type="Proteomes" id="UP001172101"/>
    </source>
</evidence>
<organism evidence="10 11">
    <name type="scientific">Lasiosphaeria miniovina</name>
    <dbReference type="NCBI Taxonomy" id="1954250"/>
    <lineage>
        <taxon>Eukaryota</taxon>
        <taxon>Fungi</taxon>
        <taxon>Dikarya</taxon>
        <taxon>Ascomycota</taxon>
        <taxon>Pezizomycotina</taxon>
        <taxon>Sordariomycetes</taxon>
        <taxon>Sordariomycetidae</taxon>
        <taxon>Sordariales</taxon>
        <taxon>Lasiosphaeriaceae</taxon>
        <taxon>Lasiosphaeria</taxon>
    </lineage>
</organism>
<evidence type="ECO:0000256" key="7">
    <source>
        <dbReference type="ARBA" id="ARBA00034808"/>
    </source>
</evidence>
<evidence type="ECO:0000256" key="3">
    <source>
        <dbReference type="ARBA" id="ARBA00022801"/>
    </source>
</evidence>
<dbReference type="Gene3D" id="1.10.10.10">
    <property type="entry name" value="Winged helix-like DNA-binding domain superfamily/Winged helix DNA-binding domain"/>
    <property type="match status" value="1"/>
</dbReference>
<dbReference type="Pfam" id="PF00270">
    <property type="entry name" value="DEAD"/>
    <property type="match status" value="1"/>
</dbReference>
<dbReference type="GO" id="GO:0005694">
    <property type="term" value="C:chromosome"/>
    <property type="evidence" value="ECO:0007669"/>
    <property type="project" value="TreeGrafter"/>
</dbReference>
<dbReference type="Gene3D" id="3.40.50.300">
    <property type="entry name" value="P-loop containing nucleotide triphosphate hydrolases"/>
    <property type="match status" value="2"/>
</dbReference>
<evidence type="ECO:0000256" key="2">
    <source>
        <dbReference type="ARBA" id="ARBA00022741"/>
    </source>
</evidence>
<dbReference type="EMBL" id="JAUIRO010000002">
    <property type="protein sequence ID" value="KAK0727780.1"/>
    <property type="molecule type" value="Genomic_DNA"/>
</dbReference>
<dbReference type="EC" id="5.6.2.4" evidence="7"/>
<dbReference type="InterPro" id="IPR036388">
    <property type="entry name" value="WH-like_DNA-bd_sf"/>
</dbReference>
<dbReference type="PROSITE" id="PS51194">
    <property type="entry name" value="HELICASE_CTER"/>
    <property type="match status" value="1"/>
</dbReference>
<dbReference type="GO" id="GO:0005634">
    <property type="term" value="C:nucleus"/>
    <property type="evidence" value="ECO:0007669"/>
    <property type="project" value="TreeGrafter"/>
</dbReference>
<evidence type="ECO:0000256" key="4">
    <source>
        <dbReference type="ARBA" id="ARBA00022806"/>
    </source>
</evidence>
<dbReference type="InterPro" id="IPR027417">
    <property type="entry name" value="P-loop_NTPase"/>
</dbReference>
<keyword evidence="5" id="KW-0067">ATP-binding</keyword>
<evidence type="ECO:0000259" key="8">
    <source>
        <dbReference type="PROSITE" id="PS51192"/>
    </source>
</evidence>
<dbReference type="NCBIfam" id="TIGR00614">
    <property type="entry name" value="recQ_fam"/>
    <property type="match status" value="1"/>
</dbReference>
<dbReference type="GO" id="GO:0003676">
    <property type="term" value="F:nucleic acid binding"/>
    <property type="evidence" value="ECO:0007669"/>
    <property type="project" value="InterPro"/>
</dbReference>
<accession>A0AA40B4W1</accession>
<keyword evidence="4" id="KW-0347">Helicase</keyword>
<dbReference type="GO" id="GO:0000724">
    <property type="term" value="P:double-strand break repair via homologous recombination"/>
    <property type="evidence" value="ECO:0007669"/>
    <property type="project" value="TreeGrafter"/>
</dbReference>
<dbReference type="GO" id="GO:0005524">
    <property type="term" value="F:ATP binding"/>
    <property type="evidence" value="ECO:0007669"/>
    <property type="project" value="UniProtKB-KW"/>
</dbReference>
<dbReference type="SUPFAM" id="SSF52540">
    <property type="entry name" value="P-loop containing nucleoside triphosphate hydrolases"/>
    <property type="match status" value="1"/>
</dbReference>
<comment type="catalytic activity">
    <reaction evidence="6">
        <text>Couples ATP hydrolysis with the unwinding of duplex DNA by translocating in the 3'-5' direction.</text>
        <dbReference type="EC" id="5.6.2.4"/>
    </reaction>
</comment>
<dbReference type="SMART" id="SM00487">
    <property type="entry name" value="DEXDc"/>
    <property type="match status" value="1"/>
</dbReference>
<dbReference type="PANTHER" id="PTHR13710">
    <property type="entry name" value="DNA HELICASE RECQ FAMILY MEMBER"/>
    <property type="match status" value="1"/>
</dbReference>
<dbReference type="PANTHER" id="PTHR13710:SF120">
    <property type="entry name" value="BIFUNCTIONAL 3'-5' EXONUCLEASE_ATP-DEPENDENT HELICASE WRN"/>
    <property type="match status" value="1"/>
</dbReference>
<evidence type="ECO:0000313" key="10">
    <source>
        <dbReference type="EMBL" id="KAK0727780.1"/>
    </source>
</evidence>
<dbReference type="GO" id="GO:0016787">
    <property type="term" value="F:hydrolase activity"/>
    <property type="evidence" value="ECO:0007669"/>
    <property type="project" value="UniProtKB-KW"/>
</dbReference>
<proteinExistence type="inferred from homology"/>
<feature type="domain" description="Helicase C-terminal" evidence="9">
    <location>
        <begin position="391"/>
        <end position="540"/>
    </location>
</feature>
<gene>
    <name evidence="10" type="ORF">B0T26DRAFT_695704</name>
</gene>
<dbReference type="Pfam" id="PF00271">
    <property type="entry name" value="Helicase_C"/>
    <property type="match status" value="1"/>
</dbReference>
<evidence type="ECO:0000256" key="6">
    <source>
        <dbReference type="ARBA" id="ARBA00034617"/>
    </source>
</evidence>
<dbReference type="RefSeq" id="XP_060300635.1">
    <property type="nucleotide sequence ID" value="XM_060441314.1"/>
</dbReference>
<evidence type="ECO:0000259" key="9">
    <source>
        <dbReference type="PROSITE" id="PS51194"/>
    </source>
</evidence>
<keyword evidence="2" id="KW-0547">Nucleotide-binding</keyword>